<feature type="compositionally biased region" description="Basic and acidic residues" evidence="1">
    <location>
        <begin position="99"/>
        <end position="109"/>
    </location>
</feature>
<accession>A0A8H6FKD0</accession>
<dbReference type="GeneID" id="59332887"/>
<feature type="region of interest" description="Disordered" evidence="1">
    <location>
        <begin position="252"/>
        <end position="276"/>
    </location>
</feature>
<dbReference type="AlphaFoldDB" id="A0A8H6FKD0"/>
<evidence type="ECO:0000313" key="3">
    <source>
        <dbReference type="Proteomes" id="UP000593566"/>
    </source>
</evidence>
<feature type="region of interest" description="Disordered" evidence="1">
    <location>
        <begin position="1"/>
        <end position="210"/>
    </location>
</feature>
<sequence length="380" mass="40552">MHSSPVPIGKRPEFKQSSSAGWSWPRLVPIHEQQSRSSQASQPSASPSLRDHSKQEEPPTPMISTMISKLHTGEDVPPSPVLSAAGSSPTAGGSVAGTIKHEPDEHPRDSLSPMADSDNDERRAAGSDSSSVEDVAEEKEPGSQRGSVEDVAEMSASASERGSVEDMTQQGDTELPVGYKNTLTDVPLEEERPATPATTPISSVMDRISGPSSSVPYYATPKIMVHRPSSSEAENPASRTIDEVLATERQSLPQEGNSQPPHSTQDGNLTDTPPMQSMSLRPIAWQASENQRVKKRKLYLRKLRNAVARKTILKATLGRQLAIPTKQMLRLLANGENMTVPDLSKPGVEAATMLVPQEAVGSVTGAVLLPQGVAGAVSDN</sequence>
<feature type="compositionally biased region" description="Low complexity" evidence="1">
    <location>
        <begin position="83"/>
        <end position="97"/>
    </location>
</feature>
<evidence type="ECO:0000313" key="2">
    <source>
        <dbReference type="EMBL" id="KAF6230140.1"/>
    </source>
</evidence>
<gene>
    <name evidence="2" type="ORF">HO133_004479</name>
</gene>
<feature type="compositionally biased region" description="Polar residues" evidence="1">
    <location>
        <begin position="156"/>
        <end position="172"/>
    </location>
</feature>
<reference evidence="2 3" key="1">
    <citation type="journal article" date="2020" name="Genomics">
        <title>Complete, high-quality genomes from long-read metagenomic sequencing of two wolf lichen thalli reveals enigmatic genome architecture.</title>
        <authorList>
            <person name="McKenzie S.K."/>
            <person name="Walston R.F."/>
            <person name="Allen J.L."/>
        </authorList>
    </citation>
    <scope>NUCLEOTIDE SEQUENCE [LARGE SCALE GENOMIC DNA]</scope>
    <source>
        <strain evidence="2">WasteWater1</strain>
    </source>
</reference>
<keyword evidence="3" id="KW-1185">Reference proteome</keyword>
<protein>
    <submittedName>
        <fullName evidence="2">Uncharacterized protein</fullName>
    </submittedName>
</protein>
<dbReference type="EMBL" id="JACCJB010000002">
    <property type="protein sequence ID" value="KAF6230140.1"/>
    <property type="molecule type" value="Genomic_DNA"/>
</dbReference>
<comment type="caution">
    <text evidence="2">The sequence shown here is derived from an EMBL/GenBank/DDBJ whole genome shotgun (WGS) entry which is preliminary data.</text>
</comment>
<name>A0A8H6FKD0_9LECA</name>
<dbReference type="RefSeq" id="XP_037157397.1">
    <property type="nucleotide sequence ID" value="XM_037295396.1"/>
</dbReference>
<organism evidence="2 3">
    <name type="scientific">Letharia lupina</name>
    <dbReference type="NCBI Taxonomy" id="560253"/>
    <lineage>
        <taxon>Eukaryota</taxon>
        <taxon>Fungi</taxon>
        <taxon>Dikarya</taxon>
        <taxon>Ascomycota</taxon>
        <taxon>Pezizomycotina</taxon>
        <taxon>Lecanoromycetes</taxon>
        <taxon>OSLEUM clade</taxon>
        <taxon>Lecanoromycetidae</taxon>
        <taxon>Lecanorales</taxon>
        <taxon>Lecanorineae</taxon>
        <taxon>Parmeliaceae</taxon>
        <taxon>Letharia</taxon>
    </lineage>
</organism>
<proteinExistence type="predicted"/>
<feature type="compositionally biased region" description="Low complexity" evidence="1">
    <location>
        <begin position="35"/>
        <end position="48"/>
    </location>
</feature>
<evidence type="ECO:0000256" key="1">
    <source>
        <dbReference type="SAM" id="MobiDB-lite"/>
    </source>
</evidence>
<dbReference type="Proteomes" id="UP000593566">
    <property type="component" value="Unassembled WGS sequence"/>
</dbReference>